<evidence type="ECO:0000313" key="3">
    <source>
        <dbReference type="Proteomes" id="UP001337305"/>
    </source>
</evidence>
<dbReference type="EMBL" id="JAODOP010000001">
    <property type="protein sequence ID" value="MEF3831717.1"/>
    <property type="molecule type" value="Genomic_DNA"/>
</dbReference>
<accession>A0ABU7XPB6</accession>
<proteinExistence type="predicted"/>
<sequence length="242" mass="28732">MITSYTSPSEITLQHRITEHVFNRFGIDSSNTNQIIENTTLTEINPDFLVDVLNVFCNYEDVDINLFSKYPVPVIVDYLTRSHKYYMEKILPEIGQSIAILLSNYPKSHPLLEILYKFYFKYKVDLQEHFNEEEETLFLYANSLYKAIFFKKEISFFIEFLQKNSIDDFVEEHSDTVENLSDIMNVLLQYEPPKTNKSSFRILLEKLKNFEYDLNIHAFIEDKVLITKLYDLEQNIKLEVNN</sequence>
<dbReference type="RefSeq" id="WP_303308721.1">
    <property type="nucleotide sequence ID" value="NZ_JAODOP010000001.1"/>
</dbReference>
<comment type="subcellular location">
    <subcellularLocation>
        <location evidence="1">Cytoplasm</location>
    </subcellularLocation>
</comment>
<comment type="caution">
    <text evidence="2">The sequence shown here is derived from an EMBL/GenBank/DDBJ whole genome shotgun (WGS) entry which is preliminary data.</text>
</comment>
<organism evidence="2 3">
    <name type="scientific">Flavivirga spongiicola</name>
    <dbReference type="NCBI Taxonomy" id="421621"/>
    <lineage>
        <taxon>Bacteria</taxon>
        <taxon>Pseudomonadati</taxon>
        <taxon>Bacteroidota</taxon>
        <taxon>Flavobacteriia</taxon>
        <taxon>Flavobacteriales</taxon>
        <taxon>Flavobacteriaceae</taxon>
        <taxon>Flavivirga</taxon>
    </lineage>
</organism>
<name>A0ABU7XPB6_9FLAO</name>
<protein>
    <recommendedName>
        <fullName evidence="4">Regulator of cell morphogenesis and NO signaling</fullName>
    </recommendedName>
</protein>
<dbReference type="Proteomes" id="UP001337305">
    <property type="component" value="Unassembled WGS sequence"/>
</dbReference>
<evidence type="ECO:0008006" key="4">
    <source>
        <dbReference type="Google" id="ProtNLM"/>
    </source>
</evidence>
<gene>
    <name evidence="2" type="ORF">N1F79_01120</name>
</gene>
<reference evidence="2 3" key="1">
    <citation type="submission" date="2022-09" db="EMBL/GenBank/DDBJ databases">
        <title>Genome sequencing of Flavivirga sp. MEBiC05379.</title>
        <authorList>
            <person name="Oh H.-M."/>
            <person name="Kwon K.K."/>
            <person name="Park M.J."/>
            <person name="Yang S.-H."/>
        </authorList>
    </citation>
    <scope>NUCLEOTIDE SEQUENCE [LARGE SCALE GENOMIC DNA]</scope>
    <source>
        <strain evidence="2 3">MEBiC05379</strain>
    </source>
</reference>
<dbReference type="Gene3D" id="1.20.120.520">
    <property type="entry name" value="nmb1532 protein domain like"/>
    <property type="match status" value="1"/>
</dbReference>
<keyword evidence="3" id="KW-1185">Reference proteome</keyword>
<dbReference type="PANTHER" id="PTHR36438:SF1">
    <property type="entry name" value="IRON-SULFUR CLUSTER REPAIR PROTEIN YTFE"/>
    <property type="match status" value="1"/>
</dbReference>
<dbReference type="InterPro" id="IPR019903">
    <property type="entry name" value="RIC_family"/>
</dbReference>
<evidence type="ECO:0000256" key="1">
    <source>
        <dbReference type="ARBA" id="ARBA00004496"/>
    </source>
</evidence>
<evidence type="ECO:0000313" key="2">
    <source>
        <dbReference type="EMBL" id="MEF3831717.1"/>
    </source>
</evidence>
<dbReference type="PANTHER" id="PTHR36438">
    <property type="entry name" value="IRON-SULFUR CLUSTER REPAIR PROTEIN YTFE"/>
    <property type="match status" value="1"/>
</dbReference>